<dbReference type="GO" id="GO:0001614">
    <property type="term" value="F:purinergic nucleotide receptor activity"/>
    <property type="evidence" value="ECO:0007669"/>
    <property type="project" value="InterPro"/>
</dbReference>
<evidence type="ECO:0000313" key="14">
    <source>
        <dbReference type="EMBL" id="VDK84642.1"/>
    </source>
</evidence>
<dbReference type="GO" id="GO:0004931">
    <property type="term" value="F:extracellularly ATP-gated monoatomic cation channel activity"/>
    <property type="evidence" value="ECO:0007669"/>
    <property type="project" value="InterPro"/>
</dbReference>
<dbReference type="PANTHER" id="PTHR10125">
    <property type="entry name" value="P2X PURINOCEPTOR"/>
    <property type="match status" value="1"/>
</dbReference>
<organism evidence="14 15">
    <name type="scientific">Dibothriocephalus latus</name>
    <name type="common">Fish tapeworm</name>
    <name type="synonym">Diphyllobothrium latum</name>
    <dbReference type="NCBI Taxonomy" id="60516"/>
    <lineage>
        <taxon>Eukaryota</taxon>
        <taxon>Metazoa</taxon>
        <taxon>Spiralia</taxon>
        <taxon>Lophotrochozoa</taxon>
        <taxon>Platyhelminthes</taxon>
        <taxon>Cestoda</taxon>
        <taxon>Eucestoda</taxon>
        <taxon>Diphyllobothriidea</taxon>
        <taxon>Diphyllobothriidae</taxon>
        <taxon>Dibothriocephalus</taxon>
    </lineage>
</organism>
<dbReference type="OrthoDB" id="494673at2759"/>
<evidence type="ECO:0000256" key="9">
    <source>
        <dbReference type="ARBA" id="ARBA00023157"/>
    </source>
</evidence>
<dbReference type="AlphaFoldDB" id="A0A3P6T977"/>
<dbReference type="Gene3D" id="1.10.1040.50">
    <property type="match status" value="1"/>
</dbReference>
<evidence type="ECO:0000256" key="5">
    <source>
        <dbReference type="ARBA" id="ARBA00022692"/>
    </source>
</evidence>
<keyword evidence="3" id="KW-0813">Transport</keyword>
<evidence type="ECO:0000256" key="2">
    <source>
        <dbReference type="ARBA" id="ARBA00009848"/>
    </source>
</evidence>
<evidence type="ECO:0000256" key="13">
    <source>
        <dbReference type="ARBA" id="ARBA00036634"/>
    </source>
</evidence>
<dbReference type="Gene3D" id="1.10.287.940">
    <property type="entry name" value="atp-gated p2x4 ion channel"/>
    <property type="match status" value="1"/>
</dbReference>
<sequence>MLKKKITRALKSFLIYETPKLVEINNWKIGLTQRLLQLIIAIYVVWYVDLIYSNCYTNYGWVIIYEKGYQVNDTAMFSVTTKVKGIMIIKYPSDDNEIPQVADAADIVYPQLENNAFFIMTNRIKTIGQQATSCLEVISANISLFEGVKTGKCLKQPSGSGSCEIYAWCPLENDTHLLENGQRTLDFIRNYTIYIKNNIEFPKFHVKRQNRDAWVSNASLGSCRYNPDHPIDKYCPIFKMSTIFDQTGVDVNTIFKGGILGIVINWDCDLDYGIQSCNPQYSFTNLEDSDDRFGGFNFRYAIYYREGGVLHRDLIKAFGIRFNIFVHATAGKFNIIPLFLNLGSGLALLSLKIIGIRPFRYLDLHGAAALVERMEEFRHQLGDYFQPCDLLLAHAKDPSKKFHPTA</sequence>
<dbReference type="PROSITE" id="PS01212">
    <property type="entry name" value="P2X_RECEPTOR"/>
    <property type="match status" value="1"/>
</dbReference>
<keyword evidence="12" id="KW-0407">Ion channel</keyword>
<keyword evidence="7" id="KW-0406">Ion transport</keyword>
<evidence type="ECO:0000256" key="7">
    <source>
        <dbReference type="ARBA" id="ARBA00023065"/>
    </source>
</evidence>
<keyword evidence="8" id="KW-0472">Membrane</keyword>
<name>A0A3P6T977_DIBLA</name>
<protein>
    <submittedName>
        <fullName evidence="14">Uncharacterized protein</fullName>
    </submittedName>
</protein>
<dbReference type="Proteomes" id="UP000281553">
    <property type="component" value="Unassembled WGS sequence"/>
</dbReference>
<keyword evidence="4" id="KW-1003">Cell membrane</keyword>
<keyword evidence="10" id="KW-0325">Glycoprotein</keyword>
<evidence type="ECO:0000256" key="12">
    <source>
        <dbReference type="ARBA" id="ARBA00023303"/>
    </source>
</evidence>
<evidence type="ECO:0000256" key="11">
    <source>
        <dbReference type="ARBA" id="ARBA00023286"/>
    </source>
</evidence>
<accession>A0A3P6T977</accession>
<dbReference type="PANTHER" id="PTHR10125:SF31">
    <property type="entry name" value="P2X RECEPTOR E"/>
    <property type="match status" value="1"/>
</dbReference>
<dbReference type="Gene3D" id="2.60.490.10">
    <property type="entry name" value="atp-gated p2x4 ion channel domain"/>
    <property type="match status" value="1"/>
</dbReference>
<dbReference type="GO" id="GO:0070588">
    <property type="term" value="P:calcium ion transmembrane transport"/>
    <property type="evidence" value="ECO:0007669"/>
    <property type="project" value="TreeGrafter"/>
</dbReference>
<gene>
    <name evidence="14" type="ORF">DILT_LOCUS3609</name>
</gene>
<dbReference type="InterPro" id="IPR053792">
    <property type="entry name" value="P2X_RECEPTOR_CS"/>
</dbReference>
<evidence type="ECO:0000256" key="10">
    <source>
        <dbReference type="ARBA" id="ARBA00023180"/>
    </source>
</evidence>
<evidence type="ECO:0000256" key="1">
    <source>
        <dbReference type="ARBA" id="ARBA00004651"/>
    </source>
</evidence>
<comment type="catalytic activity">
    <reaction evidence="13">
        <text>Ca(2+)(in) = Ca(2+)(out)</text>
        <dbReference type="Rhea" id="RHEA:29671"/>
        <dbReference type="ChEBI" id="CHEBI:29108"/>
    </reaction>
</comment>
<dbReference type="InterPro" id="IPR059116">
    <property type="entry name" value="P2X_receptor"/>
</dbReference>
<evidence type="ECO:0000256" key="3">
    <source>
        <dbReference type="ARBA" id="ARBA00022448"/>
    </source>
</evidence>
<dbReference type="InterPro" id="IPR001429">
    <property type="entry name" value="P2X_purnocptor"/>
</dbReference>
<proteinExistence type="inferred from homology"/>
<dbReference type="PRINTS" id="PR01307">
    <property type="entry name" value="P2XRECEPTOR"/>
</dbReference>
<keyword evidence="6" id="KW-1133">Transmembrane helix</keyword>
<evidence type="ECO:0000256" key="6">
    <source>
        <dbReference type="ARBA" id="ARBA00022989"/>
    </source>
</evidence>
<evidence type="ECO:0000256" key="4">
    <source>
        <dbReference type="ARBA" id="ARBA00022475"/>
    </source>
</evidence>
<evidence type="ECO:0000256" key="8">
    <source>
        <dbReference type="ARBA" id="ARBA00023136"/>
    </source>
</evidence>
<keyword evidence="11" id="KW-1071">Ligand-gated ion channel</keyword>
<keyword evidence="15" id="KW-1185">Reference proteome</keyword>
<reference evidence="14 15" key="1">
    <citation type="submission" date="2018-11" db="EMBL/GenBank/DDBJ databases">
        <authorList>
            <consortium name="Pathogen Informatics"/>
        </authorList>
    </citation>
    <scope>NUCLEOTIDE SEQUENCE [LARGE SCALE GENOMIC DNA]</scope>
</reference>
<dbReference type="InterPro" id="IPR027309">
    <property type="entry name" value="P2X_extracellular_dom_sf"/>
</dbReference>
<dbReference type="Pfam" id="PF00864">
    <property type="entry name" value="P2X_receptor"/>
    <property type="match status" value="1"/>
</dbReference>
<comment type="subcellular location">
    <subcellularLocation>
        <location evidence="1">Cell membrane</location>
        <topology evidence="1">Multi-pass membrane protein</topology>
    </subcellularLocation>
</comment>
<dbReference type="EMBL" id="UYRU01043962">
    <property type="protein sequence ID" value="VDK84642.1"/>
    <property type="molecule type" value="Genomic_DNA"/>
</dbReference>
<evidence type="ECO:0000313" key="15">
    <source>
        <dbReference type="Proteomes" id="UP000281553"/>
    </source>
</evidence>
<keyword evidence="9" id="KW-1015">Disulfide bond</keyword>
<comment type="similarity">
    <text evidence="2">Belongs to the P2X receptor family.</text>
</comment>
<dbReference type="GO" id="GO:0005886">
    <property type="term" value="C:plasma membrane"/>
    <property type="evidence" value="ECO:0007669"/>
    <property type="project" value="UniProtKB-SubCell"/>
</dbReference>
<keyword evidence="5" id="KW-0812">Transmembrane</keyword>
<dbReference type="GO" id="GO:0033198">
    <property type="term" value="P:response to ATP"/>
    <property type="evidence" value="ECO:0007669"/>
    <property type="project" value="InterPro"/>
</dbReference>
<dbReference type="GO" id="GO:0098794">
    <property type="term" value="C:postsynapse"/>
    <property type="evidence" value="ECO:0007669"/>
    <property type="project" value="GOC"/>
</dbReference>